<keyword evidence="3" id="KW-1185">Reference proteome</keyword>
<name>D8U3S1_VOLCA</name>
<dbReference type="Gene3D" id="2.60.120.260">
    <property type="entry name" value="Galactose-binding domain-like"/>
    <property type="match status" value="1"/>
</dbReference>
<organism evidence="3">
    <name type="scientific">Volvox carteri f. nagariensis</name>
    <dbReference type="NCBI Taxonomy" id="3068"/>
    <lineage>
        <taxon>Eukaryota</taxon>
        <taxon>Viridiplantae</taxon>
        <taxon>Chlorophyta</taxon>
        <taxon>core chlorophytes</taxon>
        <taxon>Chlorophyceae</taxon>
        <taxon>CS clade</taxon>
        <taxon>Chlamydomonadales</taxon>
        <taxon>Volvocaceae</taxon>
        <taxon>Volvox</taxon>
    </lineage>
</organism>
<dbReference type="AlphaFoldDB" id="D8U3S1"/>
<dbReference type="RefSeq" id="XP_002953350.1">
    <property type="nucleotide sequence ID" value="XM_002953304.1"/>
</dbReference>
<dbReference type="KEGG" id="vcn:VOLCADRAFT_94044"/>
<dbReference type="Pfam" id="PF00024">
    <property type="entry name" value="PAN_1"/>
    <property type="match status" value="1"/>
</dbReference>
<dbReference type="InterPro" id="IPR003609">
    <property type="entry name" value="Pan_app"/>
</dbReference>
<dbReference type="SUPFAM" id="SSF49785">
    <property type="entry name" value="Galactose-binding domain-like"/>
    <property type="match status" value="1"/>
</dbReference>
<accession>D8U3S1</accession>
<evidence type="ECO:0000259" key="1">
    <source>
        <dbReference type="Pfam" id="PF00024"/>
    </source>
</evidence>
<gene>
    <name evidence="2" type="ORF">VOLCADRAFT_94044</name>
</gene>
<evidence type="ECO:0000313" key="3">
    <source>
        <dbReference type="Proteomes" id="UP000001058"/>
    </source>
</evidence>
<dbReference type="InterPro" id="IPR008979">
    <property type="entry name" value="Galactose-bd-like_sf"/>
</dbReference>
<dbReference type="Pfam" id="PF22633">
    <property type="entry name" value="F5_F8_type_C_2"/>
    <property type="match status" value="1"/>
</dbReference>
<dbReference type="InterPro" id="IPR051941">
    <property type="entry name" value="BG_Antigen-Binding_Lectin"/>
</dbReference>
<dbReference type="Gene3D" id="3.50.4.10">
    <property type="entry name" value="Hepatocyte Growth Factor"/>
    <property type="match status" value="1"/>
</dbReference>
<dbReference type="EMBL" id="GL378356">
    <property type="protein sequence ID" value="EFJ45660.1"/>
    <property type="molecule type" value="Genomic_DNA"/>
</dbReference>
<feature type="domain" description="Apple" evidence="1">
    <location>
        <begin position="193"/>
        <end position="243"/>
    </location>
</feature>
<evidence type="ECO:0000313" key="2">
    <source>
        <dbReference type="EMBL" id="EFJ45660.1"/>
    </source>
</evidence>
<dbReference type="OrthoDB" id="557703at2759"/>
<dbReference type="SUPFAM" id="SSF101447">
    <property type="entry name" value="Formin homology 2 domain (FH2 domain)"/>
    <property type="match status" value="1"/>
</dbReference>
<dbReference type="InParanoid" id="D8U3S1"/>
<dbReference type="PANTHER" id="PTHR45713:SF6">
    <property type="entry name" value="F5_8 TYPE C DOMAIN-CONTAINING PROTEIN"/>
    <property type="match status" value="1"/>
</dbReference>
<sequence>MYVAGAITTPPPPPPPPPPPLANIAIEKRIFASSVLSSEYFAGRANDGIIPPDGSRSSTFISANVTGQWLAVDFGELVTVSSITLYLRRDCCGNELVNPEFRLGGFDVSTRPVLFTYNFLLSQTPTGPGTTGGLISFLVVNGPSGSSSRTTGRILTVRNGNINTTSSMNLAVAELQVYGTPAACTLQVMYGAGYGIDSAALSTSSQPDEGACCQACYSSATCLYWDYVRSSSTCRLKGDQGDIIPPGQSIPGFYQDGDRVAGAKRGVCTYDMSSTTQSWPDPNAIVVWSGPNAFGSGWNRPSQYWLTYFYKIYTTSEPVVNATFHLRADDSGVLFVNGRGLPPPNTGFLYTSINLVAGANMLALRVYNGQSELLTAAAPTASTITIYTPVISSAIRRSITSTTNFIIIATVATA</sequence>
<dbReference type="GeneID" id="9622367"/>
<reference evidence="2 3" key="1">
    <citation type="journal article" date="2010" name="Science">
        <title>Genomic analysis of organismal complexity in the multicellular green alga Volvox carteri.</title>
        <authorList>
            <person name="Prochnik S.E."/>
            <person name="Umen J."/>
            <person name="Nedelcu A.M."/>
            <person name="Hallmann A."/>
            <person name="Miller S.M."/>
            <person name="Nishii I."/>
            <person name="Ferris P."/>
            <person name="Kuo A."/>
            <person name="Mitros T."/>
            <person name="Fritz-Laylin L.K."/>
            <person name="Hellsten U."/>
            <person name="Chapman J."/>
            <person name="Simakov O."/>
            <person name="Rensing S.A."/>
            <person name="Terry A."/>
            <person name="Pangilinan J."/>
            <person name="Kapitonov V."/>
            <person name="Jurka J."/>
            <person name="Salamov A."/>
            <person name="Shapiro H."/>
            <person name="Schmutz J."/>
            <person name="Grimwood J."/>
            <person name="Lindquist E."/>
            <person name="Lucas S."/>
            <person name="Grigoriev I.V."/>
            <person name="Schmitt R."/>
            <person name="Kirk D."/>
            <person name="Rokhsar D.S."/>
        </authorList>
    </citation>
    <scope>NUCLEOTIDE SEQUENCE [LARGE SCALE GENOMIC DNA]</scope>
    <source>
        <strain evidence="3">f. Nagariensis / Eve</strain>
    </source>
</reference>
<protein>
    <recommendedName>
        <fullName evidence="1">Apple domain-containing protein</fullName>
    </recommendedName>
</protein>
<dbReference type="Proteomes" id="UP000001058">
    <property type="component" value="Unassembled WGS sequence"/>
</dbReference>
<proteinExistence type="predicted"/>
<dbReference type="PANTHER" id="PTHR45713">
    <property type="entry name" value="FTP DOMAIN-CONTAINING PROTEIN"/>
    <property type="match status" value="1"/>
</dbReference>